<feature type="region of interest" description="Disordered" evidence="2">
    <location>
        <begin position="145"/>
        <end position="201"/>
    </location>
</feature>
<feature type="compositionally biased region" description="Low complexity" evidence="2">
    <location>
        <begin position="147"/>
        <end position="161"/>
    </location>
</feature>
<gene>
    <name evidence="3" type="ORF">CHLRE_17g701400v5</name>
</gene>
<dbReference type="EMBL" id="CM008978">
    <property type="protein sequence ID" value="PNW69997.1"/>
    <property type="molecule type" value="Genomic_DNA"/>
</dbReference>
<keyword evidence="4" id="KW-1185">Reference proteome</keyword>
<feature type="coiled-coil region" evidence="1">
    <location>
        <begin position="97"/>
        <end position="124"/>
    </location>
</feature>
<reference evidence="3 4" key="1">
    <citation type="journal article" date="2007" name="Science">
        <title>The Chlamydomonas genome reveals the evolution of key animal and plant functions.</title>
        <authorList>
            <person name="Merchant S.S."/>
            <person name="Prochnik S.E."/>
            <person name="Vallon O."/>
            <person name="Harris E.H."/>
            <person name="Karpowicz S.J."/>
            <person name="Witman G.B."/>
            <person name="Terry A."/>
            <person name="Salamov A."/>
            <person name="Fritz-Laylin L.K."/>
            <person name="Marechal-Drouard L."/>
            <person name="Marshall W.F."/>
            <person name="Qu L.H."/>
            <person name="Nelson D.R."/>
            <person name="Sanderfoot A.A."/>
            <person name="Spalding M.H."/>
            <person name="Kapitonov V.V."/>
            <person name="Ren Q."/>
            <person name="Ferris P."/>
            <person name="Lindquist E."/>
            <person name="Shapiro H."/>
            <person name="Lucas S.M."/>
            <person name="Grimwood J."/>
            <person name="Schmutz J."/>
            <person name="Cardol P."/>
            <person name="Cerutti H."/>
            <person name="Chanfreau G."/>
            <person name="Chen C.L."/>
            <person name="Cognat V."/>
            <person name="Croft M.T."/>
            <person name="Dent R."/>
            <person name="Dutcher S."/>
            <person name="Fernandez E."/>
            <person name="Fukuzawa H."/>
            <person name="Gonzalez-Ballester D."/>
            <person name="Gonzalez-Halphen D."/>
            <person name="Hallmann A."/>
            <person name="Hanikenne M."/>
            <person name="Hippler M."/>
            <person name="Inwood W."/>
            <person name="Jabbari K."/>
            <person name="Kalanon M."/>
            <person name="Kuras R."/>
            <person name="Lefebvre P.A."/>
            <person name="Lemaire S.D."/>
            <person name="Lobanov A.V."/>
            <person name="Lohr M."/>
            <person name="Manuell A."/>
            <person name="Meier I."/>
            <person name="Mets L."/>
            <person name="Mittag M."/>
            <person name="Mittelmeier T."/>
            <person name="Moroney J.V."/>
            <person name="Moseley J."/>
            <person name="Napoli C."/>
            <person name="Nedelcu A.M."/>
            <person name="Niyogi K."/>
            <person name="Novoselov S.V."/>
            <person name="Paulsen I.T."/>
            <person name="Pazour G."/>
            <person name="Purton S."/>
            <person name="Ral J.P."/>
            <person name="Riano-Pachon D.M."/>
            <person name="Riekhof W."/>
            <person name="Rymarquis L."/>
            <person name="Schroda M."/>
            <person name="Stern D."/>
            <person name="Umen J."/>
            <person name="Willows R."/>
            <person name="Wilson N."/>
            <person name="Zimmer S.L."/>
            <person name="Allmer J."/>
            <person name="Balk J."/>
            <person name="Bisova K."/>
            <person name="Chen C.J."/>
            <person name="Elias M."/>
            <person name="Gendler K."/>
            <person name="Hauser C."/>
            <person name="Lamb M.R."/>
            <person name="Ledford H."/>
            <person name="Long J.C."/>
            <person name="Minagawa J."/>
            <person name="Page M.D."/>
            <person name="Pan J."/>
            <person name="Pootakham W."/>
            <person name="Roje S."/>
            <person name="Rose A."/>
            <person name="Stahlberg E."/>
            <person name="Terauchi A.M."/>
            <person name="Yang P."/>
            <person name="Ball S."/>
            <person name="Bowler C."/>
            <person name="Dieckmann C.L."/>
            <person name="Gladyshev V.N."/>
            <person name="Green P."/>
            <person name="Jorgensen R."/>
            <person name="Mayfield S."/>
            <person name="Mueller-Roeber B."/>
            <person name="Rajamani S."/>
            <person name="Sayre R.T."/>
            <person name="Brokstein P."/>
            <person name="Dubchak I."/>
            <person name="Goodstein D."/>
            <person name="Hornick L."/>
            <person name="Huang Y.W."/>
            <person name="Jhaveri J."/>
            <person name="Luo Y."/>
            <person name="Martinez D."/>
            <person name="Ngau W.C."/>
            <person name="Otillar B."/>
            <person name="Poliakov A."/>
            <person name="Porter A."/>
            <person name="Szajkowski L."/>
            <person name="Werner G."/>
            <person name="Zhou K."/>
            <person name="Grigoriev I.V."/>
            <person name="Rokhsar D.S."/>
            <person name="Grossman A.R."/>
        </authorList>
    </citation>
    <scope>NUCLEOTIDE SEQUENCE [LARGE SCALE GENOMIC DNA]</scope>
    <source>
        <strain evidence="4">CC-503</strain>
    </source>
</reference>
<evidence type="ECO:0000313" key="3">
    <source>
        <dbReference type="EMBL" id="PNW69997.1"/>
    </source>
</evidence>
<organism evidence="3 4">
    <name type="scientific">Chlamydomonas reinhardtii</name>
    <name type="common">Chlamydomonas smithii</name>
    <dbReference type="NCBI Taxonomy" id="3055"/>
    <lineage>
        <taxon>Eukaryota</taxon>
        <taxon>Viridiplantae</taxon>
        <taxon>Chlorophyta</taxon>
        <taxon>core chlorophytes</taxon>
        <taxon>Chlorophyceae</taxon>
        <taxon>CS clade</taxon>
        <taxon>Chlamydomonadales</taxon>
        <taxon>Chlamydomonadaceae</taxon>
        <taxon>Chlamydomonas</taxon>
    </lineage>
</organism>
<feature type="region of interest" description="Disordered" evidence="2">
    <location>
        <begin position="234"/>
        <end position="260"/>
    </location>
</feature>
<dbReference type="AlphaFoldDB" id="A0A2K3CNY5"/>
<dbReference type="GeneID" id="5729344"/>
<feature type="region of interest" description="Disordered" evidence="2">
    <location>
        <begin position="408"/>
        <end position="439"/>
    </location>
</feature>
<sequence length="439" mass="46600">MALLSTIPAIDAELARIELSAAQQSAYNNRLAQIEARRQLAASALEALPSGRRTRNSVGAADNRAEQVAAIEQLGDQDVAKLETPTFKQLKARVQHIQVLSARKAELVQRKEELEKQLKLINGGAAQEEALGELALDASLCDDDAELGAGQPQGRGKQKQQMTEKAAQQKVGRGKTAAQRRVGTGAVGSGAAKSARPPLPPLLAAEEDDFAEGSEQDVETAALRRVGITAGISGPAGGGRAGLRAAPAAPAPTPTAARQPAVVRADAVSDIMQGLDKDMHMELILNTTPAFKEILMGAGIQLAGSNVPAFQQHLQKTIQALEKEQREQQELATCSALSERTSAALRGMALAQKVTELLRFEQLLPDLVRAAGGSFPAFLEAMRHPRPEVKQMLEGAALLEQIKARHRPLTAGGGESRYGEEPALKRQRPYGLAPGRGDV</sequence>
<accession>A0A2K3CNY5</accession>
<dbReference type="InParanoid" id="A0A2K3CNY5"/>
<evidence type="ECO:0000256" key="1">
    <source>
        <dbReference type="SAM" id="Coils"/>
    </source>
</evidence>
<evidence type="ECO:0000313" key="4">
    <source>
        <dbReference type="Proteomes" id="UP000006906"/>
    </source>
</evidence>
<dbReference type="Gramene" id="PNW69997">
    <property type="protein sequence ID" value="PNW69997"/>
    <property type="gene ID" value="CHLRE_17g701400v5"/>
</dbReference>
<dbReference type="KEGG" id="cre:CHLRE_17g701400v5"/>
<dbReference type="Proteomes" id="UP000006906">
    <property type="component" value="Chromosome 17"/>
</dbReference>
<name>A0A2K3CNY5_CHLRE</name>
<evidence type="ECO:0000256" key="2">
    <source>
        <dbReference type="SAM" id="MobiDB-lite"/>
    </source>
</evidence>
<keyword evidence="1" id="KW-0175">Coiled coil</keyword>
<protein>
    <submittedName>
        <fullName evidence="3">Uncharacterized protein</fullName>
    </submittedName>
</protein>
<feature type="compositionally biased region" description="Low complexity" evidence="2">
    <location>
        <begin position="242"/>
        <end position="260"/>
    </location>
</feature>
<proteinExistence type="predicted"/>
<dbReference type="RefSeq" id="XP_042914380.1">
    <property type="nucleotide sequence ID" value="XM_043071921.1"/>
</dbReference>